<gene>
    <name evidence="1" type="ORF">AWB68_08851</name>
</gene>
<dbReference type="GO" id="GO:0020037">
    <property type="term" value="F:heme binding"/>
    <property type="evidence" value="ECO:0007669"/>
    <property type="project" value="InterPro"/>
</dbReference>
<evidence type="ECO:0000313" key="2">
    <source>
        <dbReference type="Proteomes" id="UP000054770"/>
    </source>
</evidence>
<dbReference type="AlphaFoldDB" id="A0A158L5N5"/>
<organism evidence="1 2">
    <name type="scientific">Caballeronia choica</name>
    <dbReference type="NCBI Taxonomy" id="326476"/>
    <lineage>
        <taxon>Bacteria</taxon>
        <taxon>Pseudomonadati</taxon>
        <taxon>Pseudomonadota</taxon>
        <taxon>Betaproteobacteria</taxon>
        <taxon>Burkholderiales</taxon>
        <taxon>Burkholderiaceae</taxon>
        <taxon>Caballeronia</taxon>
    </lineage>
</organism>
<reference evidence="1" key="1">
    <citation type="submission" date="2016-01" db="EMBL/GenBank/DDBJ databases">
        <authorList>
            <person name="Peeters C."/>
        </authorList>
    </citation>
    <scope>NUCLEOTIDE SEQUENCE [LARGE SCALE GENOMIC DNA]</scope>
    <source>
        <strain evidence="1">LMG 22940</strain>
    </source>
</reference>
<dbReference type="GO" id="GO:0009055">
    <property type="term" value="F:electron transfer activity"/>
    <property type="evidence" value="ECO:0007669"/>
    <property type="project" value="InterPro"/>
</dbReference>
<dbReference type="EMBL" id="FCON02000469">
    <property type="protein sequence ID" value="SAL88666.1"/>
    <property type="molecule type" value="Genomic_DNA"/>
</dbReference>
<accession>A0A158L5N5</accession>
<dbReference type="Proteomes" id="UP000054770">
    <property type="component" value="Unassembled WGS sequence"/>
</dbReference>
<dbReference type="SUPFAM" id="SSF46626">
    <property type="entry name" value="Cytochrome c"/>
    <property type="match status" value="1"/>
</dbReference>
<keyword evidence="2" id="KW-1185">Reference proteome</keyword>
<comment type="caution">
    <text evidence="1">The sequence shown here is derived from an EMBL/GenBank/DDBJ whole genome shotgun (WGS) entry which is preliminary data.</text>
</comment>
<sequence length="66" mass="7046">MPAFEKKLTSEEVAQVLTFVRGTWGNSAVPVTVRQGLRCAMGLSAADLISAIRKAAGISWIDAFAH</sequence>
<evidence type="ECO:0000313" key="1">
    <source>
        <dbReference type="EMBL" id="SAL88666.1"/>
    </source>
</evidence>
<protein>
    <submittedName>
        <fullName evidence="1">Alcohol dehydrogenase cytochrome c subunit</fullName>
    </submittedName>
</protein>
<name>A0A158L5N5_9BURK</name>
<dbReference type="InterPro" id="IPR036909">
    <property type="entry name" value="Cyt_c-like_dom_sf"/>
</dbReference>
<dbReference type="Gene3D" id="1.10.760.10">
    <property type="entry name" value="Cytochrome c-like domain"/>
    <property type="match status" value="1"/>
</dbReference>
<dbReference type="RefSeq" id="WP_200828984.1">
    <property type="nucleotide sequence ID" value="NZ_FCON02000469.1"/>
</dbReference>
<proteinExistence type="predicted"/>